<feature type="transmembrane region" description="Helical" evidence="9">
    <location>
        <begin position="151"/>
        <end position="171"/>
    </location>
</feature>
<evidence type="ECO:0000256" key="6">
    <source>
        <dbReference type="ARBA" id="ARBA00022989"/>
    </source>
</evidence>
<dbReference type="InterPro" id="IPR004299">
    <property type="entry name" value="MBOAT_fam"/>
</dbReference>
<dbReference type="PANTHER" id="PTHR13285">
    <property type="entry name" value="ACYLTRANSFERASE"/>
    <property type="match status" value="1"/>
</dbReference>
<evidence type="ECO:0000256" key="1">
    <source>
        <dbReference type="ARBA" id="ARBA00004651"/>
    </source>
</evidence>
<dbReference type="EC" id="2.3.1.-" evidence="10"/>
<accession>A0A3B0XCB9</accession>
<keyword evidence="7 9" id="KW-0472">Membrane</keyword>
<dbReference type="EMBL" id="UOFI01000071">
    <property type="protein sequence ID" value="VAW65915.1"/>
    <property type="molecule type" value="Genomic_DNA"/>
</dbReference>
<feature type="transmembrane region" description="Helical" evidence="9">
    <location>
        <begin position="48"/>
        <end position="67"/>
    </location>
</feature>
<evidence type="ECO:0000256" key="9">
    <source>
        <dbReference type="SAM" id="Phobius"/>
    </source>
</evidence>
<evidence type="ECO:0000256" key="4">
    <source>
        <dbReference type="ARBA" id="ARBA00022679"/>
    </source>
</evidence>
<keyword evidence="8 10" id="KW-0012">Acyltransferase</keyword>
<dbReference type="AlphaFoldDB" id="A0A3B0XCB9"/>
<sequence length="479" mass="55257">MIFSSIDFLIFFVFVLASLKILETKSENSKKYLLLAASYFFYGYWDWRFLSLILINTAISYVTGKYIEHHENNTAAQKRFLVISIVSSLSILGVFKYYNFFIDSLNIAFSLEANPLSSMNIILPLGISFYTFQTLSYTIDIYRKKIRSTNLLDFSLFVVFFPQLVAGPIVRAAEFLPQLENKITLTFSHFKMGLVFFIIGFTKKSLLADSLSLFVDPVFSNPGIYDSATLVTATIAYALQIYFDFSGYSDMAIGIGLILGFHFPRNFDYPYKSRNITEFWRRWHLSLSHWLRDYLYISLGGSRKGKYRTYINLFTTMTLGGLWHGASMNFVVWGMLHGIALALHKVYQSITNANAQDIPHQAFSVLKPAPLLSDFMSVSLTFIFVCITWILFRANSYEDTLIIFKQIFSNGTGIRWIHISFYFIVPLFLIWHILPDNERLRSKIFTLESYKGFTACCVLIFLIVLFSPTGLSPFIYFQF</sequence>
<dbReference type="GO" id="GO:0042121">
    <property type="term" value="P:alginic acid biosynthetic process"/>
    <property type="evidence" value="ECO:0007669"/>
    <property type="project" value="InterPro"/>
</dbReference>
<feature type="transmembrane region" description="Helical" evidence="9">
    <location>
        <begin position="452"/>
        <end position="477"/>
    </location>
</feature>
<proteinExistence type="inferred from homology"/>
<dbReference type="Pfam" id="PF03062">
    <property type="entry name" value="MBOAT"/>
    <property type="match status" value="1"/>
</dbReference>
<evidence type="ECO:0000256" key="3">
    <source>
        <dbReference type="ARBA" id="ARBA00022475"/>
    </source>
</evidence>
<evidence type="ECO:0000256" key="5">
    <source>
        <dbReference type="ARBA" id="ARBA00022692"/>
    </source>
</evidence>
<feature type="transmembrane region" description="Helical" evidence="9">
    <location>
        <begin position="183"/>
        <end position="202"/>
    </location>
</feature>
<dbReference type="InterPro" id="IPR051085">
    <property type="entry name" value="MB_O-acyltransferase"/>
</dbReference>
<protein>
    <submittedName>
        <fullName evidence="10">Probable poly(Beta-D-mannuronate) O-acetylase</fullName>
        <ecNumber evidence="10">2.3.1.-</ecNumber>
    </submittedName>
</protein>
<dbReference type="InterPro" id="IPR028362">
    <property type="entry name" value="AlgI"/>
</dbReference>
<evidence type="ECO:0000256" key="7">
    <source>
        <dbReference type="ARBA" id="ARBA00023136"/>
    </source>
</evidence>
<feature type="transmembrane region" description="Helical" evidence="9">
    <location>
        <begin position="413"/>
        <end position="432"/>
    </location>
</feature>
<name>A0A3B0XCB9_9ZZZZ</name>
<dbReference type="GO" id="GO:0016746">
    <property type="term" value="F:acyltransferase activity"/>
    <property type="evidence" value="ECO:0007669"/>
    <property type="project" value="UniProtKB-KW"/>
</dbReference>
<dbReference type="GO" id="GO:0005886">
    <property type="term" value="C:plasma membrane"/>
    <property type="evidence" value="ECO:0007669"/>
    <property type="project" value="UniProtKB-SubCell"/>
</dbReference>
<dbReference type="PANTHER" id="PTHR13285:SF23">
    <property type="entry name" value="TEICHOIC ACID D-ALANYLTRANSFERASE"/>
    <property type="match status" value="1"/>
</dbReference>
<feature type="transmembrane region" description="Helical" evidence="9">
    <location>
        <begin position="79"/>
        <end position="98"/>
    </location>
</feature>
<dbReference type="PIRSF" id="PIRSF016636">
    <property type="entry name" value="AlgI_DltB"/>
    <property type="match status" value="1"/>
</dbReference>
<keyword evidence="5 9" id="KW-0812">Transmembrane</keyword>
<evidence type="ECO:0000256" key="8">
    <source>
        <dbReference type="ARBA" id="ARBA00023315"/>
    </source>
</evidence>
<reference evidence="10" key="1">
    <citation type="submission" date="2018-06" db="EMBL/GenBank/DDBJ databases">
        <authorList>
            <person name="Zhirakovskaya E."/>
        </authorList>
    </citation>
    <scope>NUCLEOTIDE SEQUENCE</scope>
</reference>
<evidence type="ECO:0000313" key="10">
    <source>
        <dbReference type="EMBL" id="VAW65915.1"/>
    </source>
</evidence>
<feature type="transmembrane region" description="Helical" evidence="9">
    <location>
        <begin position="248"/>
        <end position="264"/>
    </location>
</feature>
<feature type="transmembrane region" description="Helical" evidence="9">
    <location>
        <begin position="310"/>
        <end position="336"/>
    </location>
</feature>
<comment type="subcellular location">
    <subcellularLocation>
        <location evidence="1">Cell membrane</location>
        <topology evidence="1">Multi-pass membrane protein</topology>
    </subcellularLocation>
</comment>
<organism evidence="10">
    <name type="scientific">hydrothermal vent metagenome</name>
    <dbReference type="NCBI Taxonomy" id="652676"/>
    <lineage>
        <taxon>unclassified sequences</taxon>
        <taxon>metagenomes</taxon>
        <taxon>ecological metagenomes</taxon>
    </lineage>
</organism>
<keyword evidence="6 9" id="KW-1133">Transmembrane helix</keyword>
<feature type="transmembrane region" description="Helical" evidence="9">
    <location>
        <begin position="118"/>
        <end position="139"/>
    </location>
</feature>
<gene>
    <name evidence="10" type="ORF">MNBD_GAMMA09-220</name>
</gene>
<comment type="similarity">
    <text evidence="2">Belongs to the membrane-bound acyltransferase family.</text>
</comment>
<keyword evidence="3" id="KW-1003">Cell membrane</keyword>
<dbReference type="PIRSF" id="PIRSF500217">
    <property type="entry name" value="AlgI"/>
    <property type="match status" value="1"/>
</dbReference>
<feature type="transmembrane region" description="Helical" evidence="9">
    <location>
        <begin position="375"/>
        <end position="392"/>
    </location>
</feature>
<keyword evidence="4 10" id="KW-0808">Transferase</keyword>
<dbReference type="InterPro" id="IPR024194">
    <property type="entry name" value="Ac/AlaTfrase_AlgI/DltB"/>
</dbReference>
<evidence type="ECO:0000256" key="2">
    <source>
        <dbReference type="ARBA" id="ARBA00010323"/>
    </source>
</evidence>